<feature type="domain" description="HotDog ACOT-type" evidence="4">
    <location>
        <begin position="7"/>
        <end position="119"/>
    </location>
</feature>
<dbReference type="GO" id="GO:0009062">
    <property type="term" value="P:fatty acid catabolic process"/>
    <property type="evidence" value="ECO:0007669"/>
    <property type="project" value="TreeGrafter"/>
</dbReference>
<dbReference type="EMBL" id="JACJVO010000045">
    <property type="protein sequence ID" value="MBB6735193.1"/>
    <property type="molecule type" value="Genomic_DNA"/>
</dbReference>
<comment type="similarity">
    <text evidence="1">Belongs to the acyl coenzyme A hydrolase family.</text>
</comment>
<dbReference type="RefSeq" id="WP_185132848.1">
    <property type="nucleotide sequence ID" value="NZ_JACJVO010000045.1"/>
</dbReference>
<dbReference type="InterPro" id="IPR029069">
    <property type="entry name" value="HotDog_dom_sf"/>
</dbReference>
<dbReference type="Pfam" id="PF03061">
    <property type="entry name" value="4HBT"/>
    <property type="match status" value="1"/>
</dbReference>
<organism evidence="5 6">
    <name type="scientific">Cohnella zeiphila</name>
    <dbReference type="NCBI Taxonomy" id="2761120"/>
    <lineage>
        <taxon>Bacteria</taxon>
        <taxon>Bacillati</taxon>
        <taxon>Bacillota</taxon>
        <taxon>Bacilli</taxon>
        <taxon>Bacillales</taxon>
        <taxon>Paenibacillaceae</taxon>
        <taxon>Cohnella</taxon>
    </lineage>
</organism>
<dbReference type="GO" id="GO:0005829">
    <property type="term" value="C:cytosol"/>
    <property type="evidence" value="ECO:0007669"/>
    <property type="project" value="TreeGrafter"/>
</dbReference>
<dbReference type="GO" id="GO:0006637">
    <property type="term" value="P:acyl-CoA metabolic process"/>
    <property type="evidence" value="ECO:0007669"/>
    <property type="project" value="TreeGrafter"/>
</dbReference>
<dbReference type="InterPro" id="IPR040170">
    <property type="entry name" value="Cytosol_ACT"/>
</dbReference>
<accession>A0A7X0SS88</accession>
<proteinExistence type="inferred from homology"/>
<dbReference type="GO" id="GO:0052816">
    <property type="term" value="F:long-chain fatty acyl-CoA hydrolase activity"/>
    <property type="evidence" value="ECO:0007669"/>
    <property type="project" value="TreeGrafter"/>
</dbReference>
<evidence type="ECO:0000313" key="5">
    <source>
        <dbReference type="EMBL" id="MBB6735193.1"/>
    </source>
</evidence>
<comment type="caution">
    <text evidence="5">The sequence shown here is derived from an EMBL/GenBank/DDBJ whole genome shotgun (WGS) entry which is preliminary data.</text>
</comment>
<gene>
    <name evidence="5" type="ORF">H7C18_30205</name>
</gene>
<dbReference type="AlphaFoldDB" id="A0A7X0SS88"/>
<dbReference type="PROSITE" id="PS51770">
    <property type="entry name" value="HOTDOG_ACOT"/>
    <property type="match status" value="1"/>
</dbReference>
<dbReference type="CDD" id="cd03442">
    <property type="entry name" value="BFIT_BACH"/>
    <property type="match status" value="1"/>
</dbReference>
<dbReference type="InterPro" id="IPR006683">
    <property type="entry name" value="Thioestr_dom"/>
</dbReference>
<evidence type="ECO:0000256" key="2">
    <source>
        <dbReference type="ARBA" id="ARBA00022801"/>
    </source>
</evidence>
<dbReference type="SUPFAM" id="SSF54637">
    <property type="entry name" value="Thioesterase/thiol ester dehydrase-isomerase"/>
    <property type="match status" value="1"/>
</dbReference>
<evidence type="ECO:0000256" key="3">
    <source>
        <dbReference type="PROSITE-ProRule" id="PRU01106"/>
    </source>
</evidence>
<evidence type="ECO:0000256" key="1">
    <source>
        <dbReference type="ARBA" id="ARBA00010458"/>
    </source>
</evidence>
<dbReference type="Gene3D" id="3.10.129.10">
    <property type="entry name" value="Hotdog Thioesterase"/>
    <property type="match status" value="1"/>
</dbReference>
<keyword evidence="2 3" id="KW-0378">Hydrolase</keyword>
<keyword evidence="6" id="KW-1185">Reference proteome</keyword>
<dbReference type="PANTHER" id="PTHR11049:SF24">
    <property type="entry name" value="CYTOSOLIC ACYL COENZYME A THIOESTER HYDROLASE"/>
    <property type="match status" value="1"/>
</dbReference>
<protein>
    <submittedName>
        <fullName evidence="5">Acyl-CoA thioesterase</fullName>
    </submittedName>
</protein>
<sequence length="171" mass="19035">MDSKRCSESRTIFSNHVLPPDTNNHGTLFGGKLMSYIDDVAARSAMKHSRRTCVTASMDSIDFLQPIRANDEVVLEGFVTWTHRTSMEVFVKVIREDLLTTERMLCATAFLTFVALDETGAPTPVPGVVPESPEEIGLNASAAGRMEARTARRRESKRVAERFGVGFPWEK</sequence>
<evidence type="ECO:0000313" key="6">
    <source>
        <dbReference type="Proteomes" id="UP000564644"/>
    </source>
</evidence>
<dbReference type="Proteomes" id="UP000564644">
    <property type="component" value="Unassembled WGS sequence"/>
</dbReference>
<reference evidence="5 6" key="1">
    <citation type="submission" date="2020-08" db="EMBL/GenBank/DDBJ databases">
        <title>Cohnella phylogeny.</title>
        <authorList>
            <person name="Dunlap C."/>
        </authorList>
    </citation>
    <scope>NUCLEOTIDE SEQUENCE [LARGE SCALE GENOMIC DNA]</scope>
    <source>
        <strain evidence="5 6">CBP 2801</strain>
    </source>
</reference>
<dbReference type="InterPro" id="IPR033120">
    <property type="entry name" value="HOTDOG_ACOT"/>
</dbReference>
<name>A0A7X0SS88_9BACL</name>
<dbReference type="PANTHER" id="PTHR11049">
    <property type="entry name" value="ACYL COENZYME A THIOESTER HYDROLASE"/>
    <property type="match status" value="1"/>
</dbReference>
<evidence type="ECO:0000259" key="4">
    <source>
        <dbReference type="PROSITE" id="PS51770"/>
    </source>
</evidence>